<organism evidence="2 3">
    <name type="scientific">Nocardioides luti</name>
    <dbReference type="NCBI Taxonomy" id="2761101"/>
    <lineage>
        <taxon>Bacteria</taxon>
        <taxon>Bacillati</taxon>
        <taxon>Actinomycetota</taxon>
        <taxon>Actinomycetes</taxon>
        <taxon>Propionibacteriales</taxon>
        <taxon>Nocardioidaceae</taxon>
        <taxon>Nocardioides</taxon>
    </lineage>
</organism>
<protein>
    <submittedName>
        <fullName evidence="2">FAD-dependent oxidoreductase</fullName>
    </submittedName>
</protein>
<dbReference type="SUPFAM" id="SSF51905">
    <property type="entry name" value="FAD/NAD(P)-binding domain"/>
    <property type="match status" value="1"/>
</dbReference>
<accession>A0A7X0V989</accession>
<dbReference type="Pfam" id="PF01593">
    <property type="entry name" value="Amino_oxidase"/>
    <property type="match status" value="1"/>
</dbReference>
<reference evidence="2 3" key="1">
    <citation type="submission" date="2020-08" db="EMBL/GenBank/DDBJ databases">
        <authorList>
            <person name="Seo M.-J."/>
        </authorList>
    </citation>
    <scope>NUCLEOTIDE SEQUENCE [LARGE SCALE GENOMIC DNA]</scope>
    <source>
        <strain evidence="2 3">KIGAM211</strain>
    </source>
</reference>
<dbReference type="EMBL" id="JACKXE010000001">
    <property type="protein sequence ID" value="MBB6626366.1"/>
    <property type="molecule type" value="Genomic_DNA"/>
</dbReference>
<dbReference type="InterPro" id="IPR002937">
    <property type="entry name" value="Amino_oxidase"/>
</dbReference>
<keyword evidence="3" id="KW-1185">Reference proteome</keyword>
<name>A0A7X0V989_9ACTN</name>
<sequence length="434" mass="46197">MARVVVVGGGFGGLASAARLAKTGHDVTLVEQSATLGGALSSVTLDGFTWDAGPTWTALPAVVRDLFRKSGRPLERELDLVPLEVVREHRFEDGTSVAVPGGSRAAQLAAFDALSPGLGQQWVDHVASYADDWEVLRRGYLEVPWQPDALPRDVAARLDSREVLHKRLRRTFRDERLRLVAGHPFLADGHDLRNVPAWAGLTAYLEQRFGAWTVPGGMAQLGTVLGERMTTRRVTVLTSTQARDVVVRGGRAVAVALEGGGELDADVVVCAIDPRRLPALAVHVARTMPAIPPVVCHLGLSGELPDLPHELVLHGNPTLVVRPGGTAPDGHSAWTIHGRGHLAEDILRALARHQVDVRAHVVTRLDRSPRELVEQWGGSPLGVLWQGRATVRRRLGPTTPVPGVYAAGAHATPGGGLPFVGLSAALVAQAVGPA</sequence>
<dbReference type="Proteomes" id="UP000523955">
    <property type="component" value="Unassembled WGS sequence"/>
</dbReference>
<dbReference type="Gene3D" id="3.50.50.60">
    <property type="entry name" value="FAD/NAD(P)-binding domain"/>
    <property type="match status" value="2"/>
</dbReference>
<evidence type="ECO:0000313" key="3">
    <source>
        <dbReference type="Proteomes" id="UP000523955"/>
    </source>
</evidence>
<dbReference type="InterPro" id="IPR036188">
    <property type="entry name" value="FAD/NAD-bd_sf"/>
</dbReference>
<dbReference type="PANTHER" id="PTHR43734">
    <property type="entry name" value="PHYTOENE DESATURASE"/>
    <property type="match status" value="1"/>
</dbReference>
<gene>
    <name evidence="2" type="ORF">H5V45_03430</name>
</gene>
<feature type="domain" description="Amine oxidase" evidence="1">
    <location>
        <begin position="12"/>
        <end position="431"/>
    </location>
</feature>
<evidence type="ECO:0000313" key="2">
    <source>
        <dbReference type="EMBL" id="MBB6626366.1"/>
    </source>
</evidence>
<proteinExistence type="predicted"/>
<dbReference type="AlphaFoldDB" id="A0A7X0V989"/>
<dbReference type="RefSeq" id="WP_185251652.1">
    <property type="nucleotide sequence ID" value="NZ_JACKXE010000001.1"/>
</dbReference>
<comment type="caution">
    <text evidence="2">The sequence shown here is derived from an EMBL/GenBank/DDBJ whole genome shotgun (WGS) entry which is preliminary data.</text>
</comment>
<dbReference type="PANTHER" id="PTHR43734:SF1">
    <property type="entry name" value="PHYTOENE DESATURASE"/>
    <property type="match status" value="1"/>
</dbReference>
<dbReference type="GO" id="GO:0016491">
    <property type="term" value="F:oxidoreductase activity"/>
    <property type="evidence" value="ECO:0007669"/>
    <property type="project" value="InterPro"/>
</dbReference>
<evidence type="ECO:0000259" key="1">
    <source>
        <dbReference type="Pfam" id="PF01593"/>
    </source>
</evidence>